<name>A0ABT4VR26_9HYPH</name>
<dbReference type="EMBL" id="JAPJZH010000011">
    <property type="protein sequence ID" value="MDA4847159.1"/>
    <property type="molecule type" value="Genomic_DNA"/>
</dbReference>
<dbReference type="Proteomes" id="UP001148313">
    <property type="component" value="Unassembled WGS sequence"/>
</dbReference>
<feature type="domain" description="ATP-grasp" evidence="2">
    <location>
        <begin position="189"/>
        <end position="417"/>
    </location>
</feature>
<dbReference type="Gene3D" id="3.30.470.20">
    <property type="entry name" value="ATP-grasp fold, B domain"/>
    <property type="match status" value="1"/>
</dbReference>
<dbReference type="InterPro" id="IPR011761">
    <property type="entry name" value="ATP-grasp"/>
</dbReference>
<proteinExistence type="predicted"/>
<evidence type="ECO:0000256" key="1">
    <source>
        <dbReference type="PROSITE-ProRule" id="PRU00409"/>
    </source>
</evidence>
<keyword evidence="3" id="KW-0436">Ligase</keyword>
<dbReference type="PANTHER" id="PTHR14465:SF0">
    <property type="entry name" value="IQ DOMAIN-CONTAINING PROTEIN H"/>
    <property type="match status" value="1"/>
</dbReference>
<gene>
    <name evidence="3" type="ORF">OOZ53_17500</name>
</gene>
<dbReference type="InterPro" id="IPR041356">
    <property type="entry name" value="PGM1_C"/>
</dbReference>
<dbReference type="InterPro" id="IPR056855">
    <property type="entry name" value="ATP-grasp_IQCH"/>
</dbReference>
<dbReference type="GO" id="GO:0016874">
    <property type="term" value="F:ligase activity"/>
    <property type="evidence" value="ECO:0007669"/>
    <property type="project" value="UniProtKB-KW"/>
</dbReference>
<organism evidence="3 4">
    <name type="scientific">Hoeflea poritis</name>
    <dbReference type="NCBI Taxonomy" id="2993659"/>
    <lineage>
        <taxon>Bacteria</taxon>
        <taxon>Pseudomonadati</taxon>
        <taxon>Pseudomonadota</taxon>
        <taxon>Alphaproteobacteria</taxon>
        <taxon>Hyphomicrobiales</taxon>
        <taxon>Rhizobiaceae</taxon>
        <taxon>Hoeflea</taxon>
    </lineage>
</organism>
<sequence length="508" mass="56965">MTGIEELSETGDDSETFHRLQSRLPELFERVFPDRLHPRAVLIVPSLSLDQEVLSKISGVHHYEERMLCMLQLLRMPRTHIIYVSSQPIAERIIDYYLHLLPGVPQHHARERLTMLSCHDDADVPLTEKILNRPRLRDRIKSALGDLSLAHMACFNVTPLERRLATQLGIPIYGCDPALQAYGSKSGSRKLFRESALPIADGFEDLADDNDIAEAIAELKGRNPGLRRAVIKLNEGFSGEGNAIFRFDDAPETSVSKKWVADRLTNVTFCAGDMSWELYESKIGEMGCIVEAYIEGKHKRSPSVQYRIDPSGHLSPVSTHDQILGGGGDQVFLGCRFPADEDYRLEIQNSGLRTASLLKEKGALGHFGIDFVSVREGDAWRHYAIEINLRKGGTTHPFIMLRFLTDGAYDSGTGLFTTPGGETRYYYATDNLESERYRGLTPQDLIDIAVRHNIHFHGSVQRGVVFHLIGALSQYGKLGMVCVDKSHEEASHLYHETIAILDREGGRQ</sequence>
<dbReference type="InterPro" id="IPR038752">
    <property type="entry name" value="IQCH"/>
</dbReference>
<comment type="caution">
    <text evidence="3">The sequence shown here is derived from an EMBL/GenBank/DDBJ whole genome shotgun (WGS) entry which is preliminary data.</text>
</comment>
<evidence type="ECO:0000313" key="3">
    <source>
        <dbReference type="EMBL" id="MDA4847159.1"/>
    </source>
</evidence>
<dbReference type="PANTHER" id="PTHR14465">
    <property type="entry name" value="IQ DOMAIN-CONTAINING PROTEIN H"/>
    <property type="match status" value="1"/>
</dbReference>
<keyword evidence="1" id="KW-0067">ATP-binding</keyword>
<evidence type="ECO:0000313" key="4">
    <source>
        <dbReference type="Proteomes" id="UP001148313"/>
    </source>
</evidence>
<accession>A0ABT4VR26</accession>
<dbReference type="RefSeq" id="WP_271090965.1">
    <property type="nucleotide sequence ID" value="NZ_JAPJZH010000011.1"/>
</dbReference>
<evidence type="ECO:0000259" key="2">
    <source>
        <dbReference type="PROSITE" id="PS50975"/>
    </source>
</evidence>
<keyword evidence="1" id="KW-0547">Nucleotide-binding</keyword>
<reference evidence="3" key="1">
    <citation type="submission" date="2022-11" db="EMBL/GenBank/DDBJ databases">
        <title>Hoeflea poritis sp. nov., isolated from scleractinian coral Porites lutea.</title>
        <authorList>
            <person name="Zhang G."/>
            <person name="Wei Q."/>
            <person name="Cai L."/>
        </authorList>
    </citation>
    <scope>NUCLEOTIDE SEQUENCE</scope>
    <source>
        <strain evidence="3">E7-10</strain>
    </source>
</reference>
<protein>
    <submittedName>
        <fullName evidence="3">Peptide ligase PGM1-related protein</fullName>
    </submittedName>
</protein>
<dbReference type="PROSITE" id="PS50975">
    <property type="entry name" value="ATP_GRASP"/>
    <property type="match status" value="1"/>
</dbReference>
<dbReference type="SUPFAM" id="SSF56059">
    <property type="entry name" value="Glutathione synthetase ATP-binding domain-like"/>
    <property type="match status" value="1"/>
</dbReference>
<keyword evidence="4" id="KW-1185">Reference proteome</keyword>
<dbReference type="Pfam" id="PF18105">
    <property type="entry name" value="PGM1_C"/>
    <property type="match status" value="1"/>
</dbReference>
<dbReference type="Pfam" id="PF24923">
    <property type="entry name" value="ATP-grasp_IQCH"/>
    <property type="match status" value="2"/>
</dbReference>